<proteinExistence type="predicted"/>
<keyword evidence="4" id="KW-1185">Reference proteome</keyword>
<feature type="region of interest" description="Disordered" evidence="1">
    <location>
        <begin position="490"/>
        <end position="691"/>
    </location>
</feature>
<gene>
    <name evidence="3" type="ORF">EPUS_09118</name>
</gene>
<dbReference type="InterPro" id="IPR023393">
    <property type="entry name" value="START-like_dom_sf"/>
</dbReference>
<feature type="compositionally biased region" description="Basic and acidic residues" evidence="1">
    <location>
        <begin position="608"/>
        <end position="691"/>
    </location>
</feature>
<feature type="compositionally biased region" description="Basic and acidic residues" evidence="1">
    <location>
        <begin position="753"/>
        <end position="769"/>
    </location>
</feature>
<feature type="compositionally biased region" description="Basic and acidic residues" evidence="1">
    <location>
        <begin position="711"/>
        <end position="739"/>
    </location>
</feature>
<feature type="compositionally biased region" description="Low complexity" evidence="1">
    <location>
        <begin position="801"/>
        <end position="815"/>
    </location>
</feature>
<feature type="region of interest" description="Disordered" evidence="1">
    <location>
        <begin position="295"/>
        <end position="349"/>
    </location>
</feature>
<feature type="domain" description="DUF3074" evidence="2">
    <location>
        <begin position="122"/>
        <end position="394"/>
    </location>
</feature>
<feature type="compositionally biased region" description="Low complexity" evidence="1">
    <location>
        <begin position="64"/>
        <end position="85"/>
    </location>
</feature>
<dbReference type="GeneID" id="19243951"/>
<evidence type="ECO:0000313" key="4">
    <source>
        <dbReference type="Proteomes" id="UP000019373"/>
    </source>
</evidence>
<feature type="compositionally biased region" description="Basic and acidic residues" evidence="1">
    <location>
        <begin position="333"/>
        <end position="349"/>
    </location>
</feature>
<dbReference type="eggNOG" id="ENOG502S6FW">
    <property type="taxonomic scope" value="Eukaryota"/>
</dbReference>
<reference evidence="4" key="1">
    <citation type="journal article" date="2014" name="BMC Genomics">
        <title>Genome characteristics reveal the impact of lichenization on lichen-forming fungus Endocarpon pusillum Hedwig (Verrucariales, Ascomycota).</title>
        <authorList>
            <person name="Wang Y.-Y."/>
            <person name="Liu B."/>
            <person name="Zhang X.-Y."/>
            <person name="Zhou Q.-M."/>
            <person name="Zhang T."/>
            <person name="Li H."/>
            <person name="Yu Y.-F."/>
            <person name="Zhang X.-L."/>
            <person name="Hao X.-Y."/>
            <person name="Wang M."/>
            <person name="Wang L."/>
            <person name="Wei J.-C."/>
        </authorList>
    </citation>
    <scope>NUCLEOTIDE SEQUENCE [LARGE SCALE GENOMIC DNA]</scope>
    <source>
        <strain evidence="4">Z07020 / HMAS-L-300199</strain>
    </source>
</reference>
<feature type="compositionally biased region" description="Polar residues" evidence="1">
    <location>
        <begin position="780"/>
        <end position="793"/>
    </location>
</feature>
<evidence type="ECO:0000259" key="2">
    <source>
        <dbReference type="Pfam" id="PF11274"/>
    </source>
</evidence>
<evidence type="ECO:0000313" key="3">
    <source>
        <dbReference type="EMBL" id="ERF71132.1"/>
    </source>
</evidence>
<dbReference type="OrthoDB" id="5403181at2759"/>
<dbReference type="PANTHER" id="PTHR40370:SF1">
    <property type="entry name" value="DUF3074 DOMAIN-CONTAINING PROTEIN"/>
    <property type="match status" value="1"/>
</dbReference>
<dbReference type="AlphaFoldDB" id="U1G1M8"/>
<feature type="compositionally biased region" description="Polar residues" evidence="1">
    <location>
        <begin position="442"/>
        <end position="455"/>
    </location>
</feature>
<dbReference type="RefSeq" id="XP_007803224.1">
    <property type="nucleotide sequence ID" value="XM_007805033.1"/>
</dbReference>
<sequence>MAALHSALQALGPCKFEDVPGSPPELEGYLQDLFQQAQLILESIPIPPPDEKLETRSRSHTTTSIASNASEISSSSARSAPPISEHAALQKEWGKPIKLSAKDNPLNMAVYRMGGKDGRGAWFARRSVQEGLGFAKFKKSLELEFPESLAVQGAPGEGNVRGIGGDKRVEDISVPGKGRVEVFQLSAQFPGPTTPRDFVTLLISSSNAIKQNDNSGRPDLTPRHYMIISKPCDHPETQPRDGFVRGYYESVEFIREVPQRPKRTRSSLDLTKLGAGTRSALEKEALLRNAEKKMTNSMSTNHENRSMGDLSAATKGSEELNRRRGKTISFSESKADDMHADDDGVEEKYDPEANPVEWIMVTRSDPGGSVPRFMVERGTPGSIVADASKFLNWACQNEDIEDSKSDSHVDLGHRRDSIASYQTNGHLAGLDHDSAGEMATSDELSSALPSTSHSQAKSANQAGILSDMTGALSAGLEAYAPQIVLDRLPGHTPQGSIHTGAGSSTTLGLDADDDSSDSMSTTSFASADSHLDDESSTDQPSASPPPTTSKSSSQQKGKPKDVSSSKSKTHLTSHEKELAKLSARRTALDAKIASTRSKSAQSAQSQTQKEKEALRRAEEKHAKEMAKQEEKYRRQIEKIEQRKKREEKKMEERRRKEQEKAEERRKKEDEKDQRTKVERERDEAREEAKRLRAEIEEVWVKRVEGLEAEMRKLKGSGKKDGSLHQEDKGGTEKETDEKLPTLPPRPVPVSPAVEKDFVKKNLLKEEKSGLGRRMRGVSFGSGSPKINGNTGAGASSDGESGKSTTSSLRGSSLLRRAPTTLGIIGAAAAGSGESLEHKKGASS</sequence>
<dbReference type="Gene3D" id="3.30.530.20">
    <property type="match status" value="1"/>
</dbReference>
<protein>
    <recommendedName>
        <fullName evidence="2">DUF3074 domain-containing protein</fullName>
    </recommendedName>
</protein>
<dbReference type="InterPro" id="IPR024500">
    <property type="entry name" value="DUF3074"/>
</dbReference>
<feature type="compositionally biased region" description="Low complexity" evidence="1">
    <location>
        <begin position="593"/>
        <end position="607"/>
    </location>
</feature>
<dbReference type="OMA" id="MNPVEWI"/>
<accession>U1G1M8</accession>
<feature type="region of interest" description="Disordered" evidence="1">
    <location>
        <begin position="46"/>
        <end position="85"/>
    </location>
</feature>
<dbReference type="Pfam" id="PF11274">
    <property type="entry name" value="DUF3074"/>
    <property type="match status" value="1"/>
</dbReference>
<dbReference type="HOGENOM" id="CLU_022947_0_0_1"/>
<dbReference type="EMBL" id="KE721243">
    <property type="protein sequence ID" value="ERF71132.1"/>
    <property type="molecule type" value="Genomic_DNA"/>
</dbReference>
<dbReference type="Proteomes" id="UP000019373">
    <property type="component" value="Unassembled WGS sequence"/>
</dbReference>
<dbReference type="PANTHER" id="PTHR40370">
    <property type="entry name" value="EXPRESSED PROTEIN"/>
    <property type="match status" value="1"/>
</dbReference>
<feature type="compositionally biased region" description="Low complexity" evidence="1">
    <location>
        <begin position="517"/>
        <end position="528"/>
    </location>
</feature>
<name>U1G1M8_ENDPU</name>
<feature type="region of interest" description="Disordered" evidence="1">
    <location>
        <begin position="426"/>
        <end position="455"/>
    </location>
</feature>
<evidence type="ECO:0000256" key="1">
    <source>
        <dbReference type="SAM" id="MobiDB-lite"/>
    </source>
</evidence>
<organism evidence="3 4">
    <name type="scientific">Endocarpon pusillum (strain Z07020 / HMAS-L-300199)</name>
    <name type="common">Lichen-forming fungus</name>
    <dbReference type="NCBI Taxonomy" id="1263415"/>
    <lineage>
        <taxon>Eukaryota</taxon>
        <taxon>Fungi</taxon>
        <taxon>Dikarya</taxon>
        <taxon>Ascomycota</taxon>
        <taxon>Pezizomycotina</taxon>
        <taxon>Eurotiomycetes</taxon>
        <taxon>Chaetothyriomycetidae</taxon>
        <taxon>Verrucariales</taxon>
        <taxon>Verrucariaceae</taxon>
        <taxon>Endocarpon</taxon>
    </lineage>
</organism>
<dbReference type="SUPFAM" id="SSF55961">
    <property type="entry name" value="Bet v1-like"/>
    <property type="match status" value="1"/>
</dbReference>
<feature type="region of interest" description="Disordered" evidence="1">
    <location>
        <begin position="711"/>
        <end position="815"/>
    </location>
</feature>